<reference evidence="1" key="1">
    <citation type="submission" date="2013-12" db="EMBL/GenBank/DDBJ databases">
        <title>The Genome Sequence of Aphanomyces astaci APO3.</title>
        <authorList>
            <consortium name="The Broad Institute Genomics Platform"/>
            <person name="Russ C."/>
            <person name="Tyler B."/>
            <person name="van West P."/>
            <person name="Dieguez-Uribeondo J."/>
            <person name="Young S.K."/>
            <person name="Zeng Q."/>
            <person name="Gargeya S."/>
            <person name="Fitzgerald M."/>
            <person name="Abouelleil A."/>
            <person name="Alvarado L."/>
            <person name="Chapman S.B."/>
            <person name="Gainer-Dewar J."/>
            <person name="Goldberg J."/>
            <person name="Griggs A."/>
            <person name="Gujja S."/>
            <person name="Hansen M."/>
            <person name="Howarth C."/>
            <person name="Imamovic A."/>
            <person name="Ireland A."/>
            <person name="Larimer J."/>
            <person name="McCowan C."/>
            <person name="Murphy C."/>
            <person name="Pearson M."/>
            <person name="Poon T.W."/>
            <person name="Priest M."/>
            <person name="Roberts A."/>
            <person name="Saif S."/>
            <person name="Shea T."/>
            <person name="Sykes S."/>
            <person name="Wortman J."/>
            <person name="Nusbaum C."/>
            <person name="Birren B."/>
        </authorList>
    </citation>
    <scope>NUCLEOTIDE SEQUENCE [LARGE SCALE GENOMIC DNA]</scope>
    <source>
        <strain evidence="1">APO3</strain>
    </source>
</reference>
<gene>
    <name evidence="1" type="ORF">H257_05391</name>
</gene>
<dbReference type="RefSeq" id="XP_009828558.1">
    <property type="nucleotide sequence ID" value="XM_009830256.1"/>
</dbReference>
<protein>
    <submittedName>
        <fullName evidence="1">Uncharacterized protein</fullName>
    </submittedName>
</protein>
<name>W4GR55_APHAT</name>
<organism evidence="1">
    <name type="scientific">Aphanomyces astaci</name>
    <name type="common">Crayfish plague agent</name>
    <dbReference type="NCBI Taxonomy" id="112090"/>
    <lineage>
        <taxon>Eukaryota</taxon>
        <taxon>Sar</taxon>
        <taxon>Stramenopiles</taxon>
        <taxon>Oomycota</taxon>
        <taxon>Saprolegniomycetes</taxon>
        <taxon>Saprolegniales</taxon>
        <taxon>Verrucalvaceae</taxon>
        <taxon>Aphanomyces</taxon>
    </lineage>
</organism>
<dbReference type="AlphaFoldDB" id="W4GR55"/>
<dbReference type="EMBL" id="KI913123">
    <property type="protein sequence ID" value="ETV81821.1"/>
    <property type="molecule type" value="Genomic_DNA"/>
</dbReference>
<accession>W4GR55</accession>
<dbReference type="VEuPathDB" id="FungiDB:H257_05391"/>
<evidence type="ECO:0000313" key="1">
    <source>
        <dbReference type="EMBL" id="ETV81821.1"/>
    </source>
</evidence>
<dbReference type="GeneID" id="20807387"/>
<sequence length="118" mass="12889">MRLFMAAASDDAMPVGESVECACATFIVMPAYVSAWRRGWISASAASDRRSTGSCVAGARPATSWCARRMWIWCMSRKSRRNGSRSTVHEDVCGRSDVKCVSRSCSGFDSFAPAHTHD</sequence>
<proteinExistence type="predicted"/>